<organism evidence="4 5">
    <name type="scientific">Pedobacter changchengzhani</name>
    <dbReference type="NCBI Taxonomy" id="2529274"/>
    <lineage>
        <taxon>Bacteria</taxon>
        <taxon>Pseudomonadati</taxon>
        <taxon>Bacteroidota</taxon>
        <taxon>Sphingobacteriia</taxon>
        <taxon>Sphingobacteriales</taxon>
        <taxon>Sphingobacteriaceae</taxon>
        <taxon>Pedobacter</taxon>
    </lineage>
</organism>
<dbReference type="Pfam" id="PF01381">
    <property type="entry name" value="HTH_3"/>
    <property type="match status" value="1"/>
</dbReference>
<keyword evidence="2" id="KW-0238">DNA-binding</keyword>
<dbReference type="PROSITE" id="PS50943">
    <property type="entry name" value="HTH_CROC1"/>
    <property type="match status" value="1"/>
</dbReference>
<dbReference type="PANTHER" id="PTHR36924">
    <property type="entry name" value="ANTITOXIN HIGA-1"/>
    <property type="match status" value="1"/>
</dbReference>
<dbReference type="PANTHER" id="PTHR36924:SF1">
    <property type="entry name" value="ANTITOXIN HIGA-1"/>
    <property type="match status" value="1"/>
</dbReference>
<sequence length="369" mass="41784">MSTNINQLTPAKAIHPGEILNDELKDRGISQQDFALETGIAKTILNEIIKGKRSINADIALLIGKSLKMDAKLWLNLQNNYDLDLANIKQKTQKQLIALGAWNEIKEYVPYRFYKKHKIISGDPLEDVYLLQKIYAVNNVAALLAVCNEPNFARFRKSEKLEPNKINLIGWVKLIAFEAKKLEVGIFDASKKDELITELKEILKENAETVSRTKVLLAKYGVKLIIHKNPEKCAVDGVSFWSEGKPAIGLSVRHQRIDNFAFTILHELGHVFLHLANDKNAQFIDLDKQELSEDYCLSTEEKEANDFAANALISLQDWLVFMKNKSIYDSKEVIAFAVQLGLHPAIVYGRYANETGNYKIKVSIDKTLN</sequence>
<dbReference type="Proteomes" id="UP000295668">
    <property type="component" value="Unassembled WGS sequence"/>
</dbReference>
<dbReference type="Gene3D" id="1.10.10.2910">
    <property type="match status" value="1"/>
</dbReference>
<evidence type="ECO:0000313" key="5">
    <source>
        <dbReference type="Proteomes" id="UP000295668"/>
    </source>
</evidence>
<name>A0A4R5MIJ5_9SPHI</name>
<dbReference type="Pfam" id="PF06114">
    <property type="entry name" value="Peptidase_M78"/>
    <property type="match status" value="1"/>
</dbReference>
<dbReference type="CDD" id="cd00093">
    <property type="entry name" value="HTH_XRE"/>
    <property type="match status" value="1"/>
</dbReference>
<dbReference type="SUPFAM" id="SSF47413">
    <property type="entry name" value="lambda repressor-like DNA-binding domains"/>
    <property type="match status" value="1"/>
</dbReference>
<comment type="similarity">
    <text evidence="1">Belongs to the short-chain fatty acyl-CoA assimilation regulator (ScfR) family.</text>
</comment>
<evidence type="ECO:0000256" key="1">
    <source>
        <dbReference type="ARBA" id="ARBA00007227"/>
    </source>
</evidence>
<dbReference type="Gene3D" id="1.10.260.40">
    <property type="entry name" value="lambda repressor-like DNA-binding domains"/>
    <property type="match status" value="1"/>
</dbReference>
<protein>
    <submittedName>
        <fullName evidence="4">Addiction module antidote protein, HigA family</fullName>
    </submittedName>
</protein>
<dbReference type="RefSeq" id="WP_133263301.1">
    <property type="nucleotide sequence ID" value="NZ_SJCY01000010.1"/>
</dbReference>
<dbReference type="OrthoDB" id="9796786at2"/>
<dbReference type="InterPro" id="IPR001387">
    <property type="entry name" value="Cro/C1-type_HTH"/>
</dbReference>
<evidence type="ECO:0000259" key="3">
    <source>
        <dbReference type="PROSITE" id="PS50943"/>
    </source>
</evidence>
<gene>
    <name evidence="4" type="primary">higA</name>
    <name evidence="4" type="ORF">EZJ43_13795</name>
</gene>
<dbReference type="GO" id="GO:0003677">
    <property type="term" value="F:DNA binding"/>
    <property type="evidence" value="ECO:0007669"/>
    <property type="project" value="UniProtKB-KW"/>
</dbReference>
<evidence type="ECO:0000313" key="4">
    <source>
        <dbReference type="EMBL" id="TDG35371.1"/>
    </source>
</evidence>
<dbReference type="EMBL" id="SJCY01000010">
    <property type="protein sequence ID" value="TDG35371.1"/>
    <property type="molecule type" value="Genomic_DNA"/>
</dbReference>
<accession>A0A4R5MIJ5</accession>
<proteinExistence type="inferred from homology"/>
<dbReference type="InterPro" id="IPR013430">
    <property type="entry name" value="Toxin_antidote_HigA"/>
</dbReference>
<reference evidence="4 5" key="1">
    <citation type="submission" date="2019-02" db="EMBL/GenBank/DDBJ databases">
        <title>Pedobacter sp. nov., a novel speices isolated from soil of pinguins habitat in Antarcitica.</title>
        <authorList>
            <person name="He R.-H."/>
        </authorList>
    </citation>
    <scope>NUCLEOTIDE SEQUENCE [LARGE SCALE GENOMIC DNA]</scope>
    <source>
        <strain evidence="4 5">E01020</strain>
    </source>
</reference>
<dbReference type="AlphaFoldDB" id="A0A4R5MIJ5"/>
<keyword evidence="5" id="KW-1185">Reference proteome</keyword>
<dbReference type="SMART" id="SM00530">
    <property type="entry name" value="HTH_XRE"/>
    <property type="match status" value="1"/>
</dbReference>
<dbReference type="InterPro" id="IPR010982">
    <property type="entry name" value="Lambda_DNA-bd_dom_sf"/>
</dbReference>
<feature type="domain" description="HTH cro/C1-type" evidence="3">
    <location>
        <begin position="20"/>
        <end position="74"/>
    </location>
</feature>
<evidence type="ECO:0000256" key="2">
    <source>
        <dbReference type="ARBA" id="ARBA00023125"/>
    </source>
</evidence>
<comment type="caution">
    <text evidence="4">The sequence shown here is derived from an EMBL/GenBank/DDBJ whole genome shotgun (WGS) entry which is preliminary data.</text>
</comment>
<dbReference type="InterPro" id="IPR010359">
    <property type="entry name" value="IrrE_HExxH"/>
</dbReference>
<dbReference type="NCBIfam" id="TIGR02607">
    <property type="entry name" value="antidote_HigA"/>
    <property type="match status" value="1"/>
</dbReference>